<evidence type="ECO:0000256" key="1">
    <source>
        <dbReference type="ARBA" id="ARBA00001946"/>
    </source>
</evidence>
<feature type="domain" description="GGDEF" evidence="4">
    <location>
        <begin position="333"/>
        <end position="466"/>
    </location>
</feature>
<dbReference type="InterPro" id="IPR001633">
    <property type="entry name" value="EAL_dom"/>
</dbReference>
<dbReference type="NCBIfam" id="TIGR00254">
    <property type="entry name" value="GGDEF"/>
    <property type="match status" value="1"/>
</dbReference>
<dbReference type="PANTHER" id="PTHR44757:SF2">
    <property type="entry name" value="BIOFILM ARCHITECTURE MAINTENANCE PROTEIN MBAA"/>
    <property type="match status" value="1"/>
</dbReference>
<dbReference type="CDD" id="cd01948">
    <property type="entry name" value="EAL"/>
    <property type="match status" value="1"/>
</dbReference>
<dbReference type="InParanoid" id="A0A7X0JT09"/>
<comment type="caution">
    <text evidence="5">The sequence shown here is derived from an EMBL/GenBank/DDBJ whole genome shotgun (WGS) entry which is preliminary data.</text>
</comment>
<dbReference type="SMART" id="SM00052">
    <property type="entry name" value="EAL"/>
    <property type="match status" value="1"/>
</dbReference>
<dbReference type="Pfam" id="PF00990">
    <property type="entry name" value="GGDEF"/>
    <property type="match status" value="1"/>
</dbReference>
<sequence>MTEETAFSINPFRAFIRHPLLSAAAVFILSLSLCTIFLFYEANRLQSLRQYNALTEMLAIKARLEGMMTSHSMMLSGLHTNVMLEPDMDEEKFEMLAKGMMGHSTQMIGLSWIPVSQPESNTLSPSAERTYGHSMPDLSIFESAVSRAIDSHQLVIAGPNQDGEKRYLYMLLPVHYQDALLGIVIGVVDHTAMLSRSGVDSPNLPEQVALRWLAEDGSPAVVFYGEADAFSISSVQLNIDLPSGRWQAAVDVDDKGWAAAGFRLAMAAALGIVVSALLALAAYTVASSYARREQAVQSANYRANYDALTGLINRNFFSNQLQQAINSHSRLKRKFSLMFIDLDFFKQVNDTWGHRAGDELLQELASRLMGFVRKSDVVARLAGDEFVVLMQNSESATQVDLLANRILAYLNQPYDIAGQKLSISCSIGIAMFPDDGQSAEAILSHSDTAMYAAKKAGRNRVTLFNDDMRDEAQHQLLMHNDIINGLEKGEFDVYYQPIMHMDTGTVEKCEALIRWCHPEKGFIPPNEFIGVAENTGAIRSIGRWVLERVCQDFNRWTDMGLDLSVSINRSVSEFYPSGSHREWEDLVSSYGIDPAKIIFEITESLFMDGNESPVDELKQMRSNGFRFAIDDFGTGYSAINYLRNYPVDFIKIDRSFVMDILDNAQDRTLVEVIIKMGKALGIGVIAEGVENIEQLQALKVFDCDCIQGYYLARPMPVEDFIHFCNAYRPGELGPAEPHVEQYLEQQ</sequence>
<comment type="cofactor">
    <cofactor evidence="1">
        <name>Mg(2+)</name>
        <dbReference type="ChEBI" id="CHEBI:18420"/>
    </cofactor>
</comment>
<dbReference type="Proteomes" id="UP000528457">
    <property type="component" value="Unassembled WGS sequence"/>
</dbReference>
<dbReference type="InterPro" id="IPR000160">
    <property type="entry name" value="GGDEF_dom"/>
</dbReference>
<evidence type="ECO:0000259" key="3">
    <source>
        <dbReference type="PROSITE" id="PS50883"/>
    </source>
</evidence>
<dbReference type="AlphaFoldDB" id="A0A7X0JT09"/>
<dbReference type="SUPFAM" id="SSF141868">
    <property type="entry name" value="EAL domain-like"/>
    <property type="match status" value="1"/>
</dbReference>
<organism evidence="5 6">
    <name type="scientific">Pseudoteredinibacter isoporae</name>
    <dbReference type="NCBI Taxonomy" id="570281"/>
    <lineage>
        <taxon>Bacteria</taxon>
        <taxon>Pseudomonadati</taxon>
        <taxon>Pseudomonadota</taxon>
        <taxon>Gammaproteobacteria</taxon>
        <taxon>Cellvibrionales</taxon>
        <taxon>Cellvibrionaceae</taxon>
        <taxon>Pseudoteredinibacter</taxon>
    </lineage>
</organism>
<dbReference type="FunFam" id="3.30.70.270:FF:000001">
    <property type="entry name" value="Diguanylate cyclase domain protein"/>
    <property type="match status" value="1"/>
</dbReference>
<dbReference type="InterPro" id="IPR035919">
    <property type="entry name" value="EAL_sf"/>
</dbReference>
<dbReference type="Pfam" id="PF00563">
    <property type="entry name" value="EAL"/>
    <property type="match status" value="1"/>
</dbReference>
<dbReference type="EMBL" id="JACHHT010000001">
    <property type="protein sequence ID" value="MBB6521324.1"/>
    <property type="molecule type" value="Genomic_DNA"/>
</dbReference>
<keyword evidence="2" id="KW-1133">Transmembrane helix</keyword>
<dbReference type="RefSeq" id="WP_166848821.1">
    <property type="nucleotide sequence ID" value="NZ_JAAONY010000001.1"/>
</dbReference>
<dbReference type="InterPro" id="IPR052155">
    <property type="entry name" value="Biofilm_reg_signaling"/>
</dbReference>
<keyword evidence="2" id="KW-0472">Membrane</keyword>
<name>A0A7X0JT09_9GAMM</name>
<dbReference type="Gene3D" id="3.30.70.270">
    <property type="match status" value="1"/>
</dbReference>
<dbReference type="SUPFAM" id="SSF55073">
    <property type="entry name" value="Nucleotide cyclase"/>
    <property type="match status" value="1"/>
</dbReference>
<dbReference type="PANTHER" id="PTHR44757">
    <property type="entry name" value="DIGUANYLATE CYCLASE DGCP"/>
    <property type="match status" value="1"/>
</dbReference>
<protein>
    <submittedName>
        <fullName evidence="5">Diguanylate cyclase (GGDEF)-like protein</fullName>
    </submittedName>
</protein>
<feature type="transmembrane region" description="Helical" evidence="2">
    <location>
        <begin position="20"/>
        <end position="40"/>
    </location>
</feature>
<reference evidence="5 6" key="1">
    <citation type="submission" date="2020-08" db="EMBL/GenBank/DDBJ databases">
        <title>Genomic Encyclopedia of Type Strains, Phase IV (KMG-IV): sequencing the most valuable type-strain genomes for metagenomic binning, comparative biology and taxonomic classification.</title>
        <authorList>
            <person name="Goeker M."/>
        </authorList>
    </citation>
    <scope>NUCLEOTIDE SEQUENCE [LARGE SCALE GENOMIC DNA]</scope>
    <source>
        <strain evidence="5 6">DSM 22368</strain>
    </source>
</reference>
<dbReference type="Gene3D" id="3.20.20.450">
    <property type="entry name" value="EAL domain"/>
    <property type="match status" value="1"/>
</dbReference>
<keyword evidence="6" id="KW-1185">Reference proteome</keyword>
<gene>
    <name evidence="5" type="ORF">HNR48_001602</name>
</gene>
<evidence type="ECO:0000313" key="5">
    <source>
        <dbReference type="EMBL" id="MBB6521324.1"/>
    </source>
</evidence>
<dbReference type="SMART" id="SM00267">
    <property type="entry name" value="GGDEF"/>
    <property type="match status" value="1"/>
</dbReference>
<evidence type="ECO:0000313" key="6">
    <source>
        <dbReference type="Proteomes" id="UP000528457"/>
    </source>
</evidence>
<dbReference type="GO" id="GO:0003824">
    <property type="term" value="F:catalytic activity"/>
    <property type="evidence" value="ECO:0007669"/>
    <property type="project" value="UniProtKB-ARBA"/>
</dbReference>
<dbReference type="InterPro" id="IPR029787">
    <property type="entry name" value="Nucleotide_cyclase"/>
</dbReference>
<evidence type="ECO:0000259" key="4">
    <source>
        <dbReference type="PROSITE" id="PS50887"/>
    </source>
</evidence>
<dbReference type="PROSITE" id="PS50887">
    <property type="entry name" value="GGDEF"/>
    <property type="match status" value="1"/>
</dbReference>
<dbReference type="InterPro" id="IPR043128">
    <property type="entry name" value="Rev_trsase/Diguanyl_cyclase"/>
</dbReference>
<dbReference type="CDD" id="cd01949">
    <property type="entry name" value="GGDEF"/>
    <property type="match status" value="1"/>
</dbReference>
<dbReference type="PROSITE" id="PS50883">
    <property type="entry name" value="EAL"/>
    <property type="match status" value="1"/>
</dbReference>
<accession>A0A7X0JT09</accession>
<feature type="domain" description="EAL" evidence="3">
    <location>
        <begin position="475"/>
        <end position="728"/>
    </location>
</feature>
<feature type="transmembrane region" description="Helical" evidence="2">
    <location>
        <begin position="264"/>
        <end position="286"/>
    </location>
</feature>
<evidence type="ECO:0000256" key="2">
    <source>
        <dbReference type="SAM" id="Phobius"/>
    </source>
</evidence>
<keyword evidence="2" id="KW-0812">Transmembrane</keyword>
<proteinExistence type="predicted"/>